<evidence type="ECO:0000313" key="1">
    <source>
        <dbReference type="EMBL" id="CAF4438378.1"/>
    </source>
</evidence>
<reference evidence="1" key="1">
    <citation type="submission" date="2021-02" db="EMBL/GenBank/DDBJ databases">
        <authorList>
            <person name="Nowell W R."/>
        </authorList>
    </citation>
    <scope>NUCLEOTIDE SEQUENCE</scope>
</reference>
<dbReference type="SUPFAM" id="SSF52540">
    <property type="entry name" value="P-loop containing nucleoside triphosphate hydrolases"/>
    <property type="match status" value="1"/>
</dbReference>
<dbReference type="EMBL" id="CAJOBB010029657">
    <property type="protein sequence ID" value="CAF4438378.1"/>
    <property type="molecule type" value="Genomic_DNA"/>
</dbReference>
<organism evidence="1 2">
    <name type="scientific">Adineta steineri</name>
    <dbReference type="NCBI Taxonomy" id="433720"/>
    <lineage>
        <taxon>Eukaryota</taxon>
        <taxon>Metazoa</taxon>
        <taxon>Spiralia</taxon>
        <taxon>Gnathifera</taxon>
        <taxon>Rotifera</taxon>
        <taxon>Eurotatoria</taxon>
        <taxon>Bdelloidea</taxon>
        <taxon>Adinetida</taxon>
        <taxon>Adinetidae</taxon>
        <taxon>Adineta</taxon>
    </lineage>
</organism>
<gene>
    <name evidence="1" type="ORF">KXQ929_LOCUS53222</name>
</gene>
<dbReference type="AlphaFoldDB" id="A0A820RLP7"/>
<evidence type="ECO:0000313" key="2">
    <source>
        <dbReference type="Proteomes" id="UP000663868"/>
    </source>
</evidence>
<accession>A0A820RLP7</accession>
<dbReference type="InterPro" id="IPR027417">
    <property type="entry name" value="P-loop_NTPase"/>
</dbReference>
<protein>
    <submittedName>
        <fullName evidence="1">Uncharacterized protein</fullName>
    </submittedName>
</protein>
<comment type="caution">
    <text evidence="1">The sequence shown here is derived from an EMBL/GenBank/DDBJ whole genome shotgun (WGS) entry which is preliminary data.</text>
</comment>
<proteinExistence type="predicted"/>
<dbReference type="Proteomes" id="UP000663868">
    <property type="component" value="Unassembled WGS sequence"/>
</dbReference>
<name>A0A820RLP7_9BILA</name>
<feature type="non-terminal residue" evidence="1">
    <location>
        <position position="1"/>
    </location>
</feature>
<sequence>MISFSAHSYKLLVVGDTDVGKTAFSSVIGNLYPGESTIEISNGYKVRKKAISLNGERIELEIYDSTSAICRDYII</sequence>
<dbReference type="Gene3D" id="3.40.50.300">
    <property type="entry name" value="P-loop containing nucleotide triphosphate hydrolases"/>
    <property type="match status" value="1"/>
</dbReference>